<accession>A0A445MJ72</accession>
<reference evidence="1" key="1">
    <citation type="journal article" date="2018" name="Data Brief">
        <title>Genome sequence data from 17 accessions of Ensete ventricosum, a staple food crop for millions in Ethiopia.</title>
        <authorList>
            <person name="Yemataw Z."/>
            <person name="Muzemil S."/>
            <person name="Ambachew D."/>
            <person name="Tripathi L."/>
            <person name="Tesfaye K."/>
            <person name="Chala A."/>
            <person name="Farbos A."/>
            <person name="O'Neill P."/>
            <person name="Moore K."/>
            <person name="Grant M."/>
            <person name="Studholme D.J."/>
        </authorList>
    </citation>
    <scope>NUCLEOTIDE SEQUENCE [LARGE SCALE GENOMIC DNA]</scope>
    <source>
        <tissue evidence="1">Leaf</tissue>
    </source>
</reference>
<protein>
    <submittedName>
        <fullName evidence="1">Uncharacterized protein</fullName>
    </submittedName>
</protein>
<gene>
    <name evidence="1" type="ORF">BHM03_00034944</name>
</gene>
<dbReference type="EMBL" id="KV876188">
    <property type="protein sequence ID" value="RZR74295.1"/>
    <property type="molecule type" value="Genomic_DNA"/>
</dbReference>
<sequence>MHHHHYLTVLVDRLRDIGALTVQELEQRLAEVHREVESRFIELDLELNLALCRVDEAKEWAEETHDEVAIAEDMTVENAMESKQKIETLCRELKAH</sequence>
<dbReference type="AlphaFoldDB" id="A0A445MJ72"/>
<evidence type="ECO:0000313" key="1">
    <source>
        <dbReference type="EMBL" id="RZR74295.1"/>
    </source>
</evidence>
<dbReference type="Proteomes" id="UP000290560">
    <property type="component" value="Unassembled WGS sequence"/>
</dbReference>
<proteinExistence type="predicted"/>
<organism evidence="1">
    <name type="scientific">Ensete ventricosum</name>
    <name type="common">Abyssinian banana</name>
    <name type="synonym">Musa ensete</name>
    <dbReference type="NCBI Taxonomy" id="4639"/>
    <lineage>
        <taxon>Eukaryota</taxon>
        <taxon>Viridiplantae</taxon>
        <taxon>Streptophyta</taxon>
        <taxon>Embryophyta</taxon>
        <taxon>Tracheophyta</taxon>
        <taxon>Spermatophyta</taxon>
        <taxon>Magnoliopsida</taxon>
        <taxon>Liliopsida</taxon>
        <taxon>Zingiberales</taxon>
        <taxon>Musaceae</taxon>
        <taxon>Ensete</taxon>
    </lineage>
</organism>
<name>A0A445MJ72_ENSVE</name>